<dbReference type="PANTHER" id="PTHR44688">
    <property type="entry name" value="DNA-BINDING TRANSCRIPTIONAL ACTIVATOR DEVR_DOSR"/>
    <property type="match status" value="1"/>
</dbReference>
<dbReference type="Pfam" id="PF00196">
    <property type="entry name" value="GerE"/>
    <property type="match status" value="1"/>
</dbReference>
<reference evidence="5" key="1">
    <citation type="submission" date="2023-03" db="EMBL/GenBank/DDBJ databases">
        <title>Andean soil-derived lignocellulolytic bacterial consortium as a source of novel taxa and putative plastic-active enzymes.</title>
        <authorList>
            <person name="Diaz-Garcia L."/>
            <person name="Chuvochina M."/>
            <person name="Feuerriegel G."/>
            <person name="Bunk B."/>
            <person name="Sproer C."/>
            <person name="Streit W.R."/>
            <person name="Rodriguez L.M."/>
            <person name="Overmann J."/>
            <person name="Jimenez D.J."/>
        </authorList>
    </citation>
    <scope>NUCLEOTIDE SEQUENCE</scope>
    <source>
        <strain evidence="5">MAG 4196</strain>
    </source>
</reference>
<protein>
    <submittedName>
        <fullName evidence="5">Helix-turn-helix transcriptional regulator</fullName>
    </submittedName>
</protein>
<evidence type="ECO:0000256" key="3">
    <source>
        <dbReference type="ARBA" id="ARBA00023163"/>
    </source>
</evidence>
<dbReference type="SMART" id="SM00421">
    <property type="entry name" value="HTH_LUXR"/>
    <property type="match status" value="1"/>
</dbReference>
<keyword evidence="2" id="KW-0238">DNA-binding</keyword>
<dbReference type="InterPro" id="IPR036693">
    <property type="entry name" value="TF_LuxR_autoind-bd_dom_sf"/>
</dbReference>
<evidence type="ECO:0000256" key="1">
    <source>
        <dbReference type="ARBA" id="ARBA00023015"/>
    </source>
</evidence>
<dbReference type="Gene3D" id="3.30.450.80">
    <property type="entry name" value="Transcription factor LuxR-like, autoinducer-binding domain"/>
    <property type="match status" value="1"/>
</dbReference>
<dbReference type="SUPFAM" id="SSF46894">
    <property type="entry name" value="C-terminal effector domain of the bipartite response regulators"/>
    <property type="match status" value="1"/>
</dbReference>
<dbReference type="GO" id="GO:0003677">
    <property type="term" value="F:DNA binding"/>
    <property type="evidence" value="ECO:0007669"/>
    <property type="project" value="UniProtKB-KW"/>
</dbReference>
<evidence type="ECO:0000313" key="6">
    <source>
        <dbReference type="Proteomes" id="UP001217476"/>
    </source>
</evidence>
<dbReference type="PROSITE" id="PS50043">
    <property type="entry name" value="HTH_LUXR_2"/>
    <property type="match status" value="1"/>
</dbReference>
<dbReference type="InterPro" id="IPR000792">
    <property type="entry name" value="Tscrpt_reg_LuxR_C"/>
</dbReference>
<evidence type="ECO:0000256" key="2">
    <source>
        <dbReference type="ARBA" id="ARBA00023125"/>
    </source>
</evidence>
<dbReference type="Gene3D" id="1.10.10.10">
    <property type="entry name" value="Winged helix-like DNA-binding domain superfamily/Winged helix DNA-binding domain"/>
    <property type="match status" value="1"/>
</dbReference>
<organism evidence="5 6">
    <name type="scientific">Candidatus Devosia phytovorans</name>
    <dbReference type="NCBI Taxonomy" id="3121372"/>
    <lineage>
        <taxon>Bacteria</taxon>
        <taxon>Pseudomonadati</taxon>
        <taxon>Pseudomonadota</taxon>
        <taxon>Alphaproteobacteria</taxon>
        <taxon>Hyphomicrobiales</taxon>
        <taxon>Devosiaceae</taxon>
        <taxon>Devosia</taxon>
    </lineage>
</organism>
<keyword evidence="3" id="KW-0804">Transcription</keyword>
<dbReference type="EMBL" id="CP119312">
    <property type="protein sequence ID" value="WEK03858.1"/>
    <property type="molecule type" value="Genomic_DNA"/>
</dbReference>
<dbReference type="InterPro" id="IPR016032">
    <property type="entry name" value="Sig_transdc_resp-reg_C-effctor"/>
</dbReference>
<evidence type="ECO:0000259" key="4">
    <source>
        <dbReference type="PROSITE" id="PS50043"/>
    </source>
</evidence>
<feature type="domain" description="HTH luxR-type" evidence="4">
    <location>
        <begin position="164"/>
        <end position="229"/>
    </location>
</feature>
<dbReference type="Proteomes" id="UP001217476">
    <property type="component" value="Chromosome"/>
</dbReference>
<dbReference type="CDD" id="cd06170">
    <property type="entry name" value="LuxR_C_like"/>
    <property type="match status" value="1"/>
</dbReference>
<accession>A0AAJ5VUT2</accession>
<gene>
    <name evidence="5" type="ORF">P0Y65_16940</name>
</gene>
<dbReference type="PANTHER" id="PTHR44688:SF16">
    <property type="entry name" value="DNA-BINDING TRANSCRIPTIONAL ACTIVATOR DEVR_DOSR"/>
    <property type="match status" value="1"/>
</dbReference>
<dbReference type="AlphaFoldDB" id="A0AAJ5VUT2"/>
<dbReference type="InterPro" id="IPR036388">
    <property type="entry name" value="WH-like_DNA-bd_sf"/>
</dbReference>
<sequence>MLAFAEDYLRRIRAATNDTEIIAILGLLAGELGYRSSYLIEYASTLKTAALVLDSSPWRMGWWEYYASSGLRPDTSAAAELLTQNGVIYFNETRFSASGEPMLAFARRVDMVNAAMIPIRFDEHVAGLVGLCGERIMTREQEKAVQFVCYSLFSQSRSFLSSGIRAAPAHLTPREKEVVALSSEGHTAQEVAEQLGMSPRTVSQHMDNAADKLGTRNRVHTVAEAIRRDLL</sequence>
<proteinExistence type="predicted"/>
<keyword evidence="1" id="KW-0805">Transcription regulation</keyword>
<dbReference type="SUPFAM" id="SSF75516">
    <property type="entry name" value="Pheromone-binding domain of LuxR-like quorum-sensing transcription factors"/>
    <property type="match status" value="1"/>
</dbReference>
<dbReference type="PRINTS" id="PR00038">
    <property type="entry name" value="HTHLUXR"/>
</dbReference>
<evidence type="ECO:0000313" key="5">
    <source>
        <dbReference type="EMBL" id="WEK03858.1"/>
    </source>
</evidence>
<name>A0AAJ5VUT2_9HYPH</name>
<dbReference type="PROSITE" id="PS00622">
    <property type="entry name" value="HTH_LUXR_1"/>
    <property type="match status" value="1"/>
</dbReference>
<dbReference type="GO" id="GO:0006355">
    <property type="term" value="P:regulation of DNA-templated transcription"/>
    <property type="evidence" value="ECO:0007669"/>
    <property type="project" value="InterPro"/>
</dbReference>